<dbReference type="KEGG" id="eiv:EIN_038810"/>
<evidence type="ECO:0000256" key="1">
    <source>
        <dbReference type="SAM" id="MobiDB-lite"/>
    </source>
</evidence>
<evidence type="ECO:0000313" key="3">
    <source>
        <dbReference type="Proteomes" id="UP000014680"/>
    </source>
</evidence>
<evidence type="ECO:0000313" key="2">
    <source>
        <dbReference type="EMBL" id="ELP94681.1"/>
    </source>
</evidence>
<reference evidence="2 3" key="1">
    <citation type="submission" date="2012-10" db="EMBL/GenBank/DDBJ databases">
        <authorList>
            <person name="Zafar N."/>
            <person name="Inman J."/>
            <person name="Hall N."/>
            <person name="Lorenzi H."/>
            <person name="Caler E."/>
        </authorList>
    </citation>
    <scope>NUCLEOTIDE SEQUENCE [LARGE SCALE GENOMIC DNA]</scope>
    <source>
        <strain evidence="2 3">IP1</strain>
    </source>
</reference>
<dbReference type="RefSeq" id="XP_004261452.1">
    <property type="nucleotide sequence ID" value="XM_004261404.1"/>
</dbReference>
<gene>
    <name evidence="2" type="ORF">EIN_038810</name>
</gene>
<organism evidence="2 3">
    <name type="scientific">Entamoeba invadens IP1</name>
    <dbReference type="NCBI Taxonomy" id="370355"/>
    <lineage>
        <taxon>Eukaryota</taxon>
        <taxon>Amoebozoa</taxon>
        <taxon>Evosea</taxon>
        <taxon>Archamoebae</taxon>
        <taxon>Mastigamoebida</taxon>
        <taxon>Entamoebidae</taxon>
        <taxon>Entamoeba</taxon>
    </lineage>
</organism>
<keyword evidence="3" id="KW-1185">Reference proteome</keyword>
<feature type="region of interest" description="Disordered" evidence="1">
    <location>
        <begin position="351"/>
        <end position="373"/>
    </location>
</feature>
<dbReference type="VEuPathDB" id="AmoebaDB:EIN_038810"/>
<dbReference type="Proteomes" id="UP000014680">
    <property type="component" value="Unassembled WGS sequence"/>
</dbReference>
<feature type="compositionally biased region" description="Basic and acidic residues" evidence="1">
    <location>
        <begin position="30"/>
        <end position="55"/>
    </location>
</feature>
<proteinExistence type="predicted"/>
<dbReference type="EMBL" id="KB206183">
    <property type="protein sequence ID" value="ELP94681.1"/>
    <property type="molecule type" value="Genomic_DNA"/>
</dbReference>
<dbReference type="GeneID" id="14893656"/>
<dbReference type="AlphaFoldDB" id="L7FNN5"/>
<feature type="region of interest" description="Disordered" evidence="1">
    <location>
        <begin position="26"/>
        <end position="55"/>
    </location>
</feature>
<protein>
    <submittedName>
        <fullName evidence="2">Uncharacterized protein</fullName>
    </submittedName>
</protein>
<name>L7FNN5_ENTIV</name>
<accession>L7FNN5</accession>
<sequence>MDPLTELRNKLASDIAAKPIQPPVLLQDQLPKKVETSPKRKYTRDPEKKQESSRKRIFDQMDQSFMINGGVDDNNQNVYFCPFCKRCLRRTCRSTHYTNSHVDRARSTFVCGVDEDAKEFVVSHFHEFPKVYLALAKEKLLENMKGKIGKVKVMKRADFNLEMAQMQFQYGMQLCFVSEKFYFTDNVDTSKLVISDEIKTNEKITQKIQRKIEKLKNPEKIQKNSAQSELIQKDRIDQQNLSEKENLKCKIGVQNPFDVVLQNEGKSHHEEENQDFEEQRHMEIEKQFQHQNFVEQKEMENCENEIVQKQFKKAEKIEKKEEKEDAKQIRPPKRIIEDTFQKQNNDFMATSLKENPLNLNQNDGITKEEESDDKEINKLINFEK</sequence>